<gene>
    <name evidence="2" type="ORF">SNAT2548_LOCUS19512</name>
</gene>
<reference evidence="2" key="1">
    <citation type="submission" date="2021-02" db="EMBL/GenBank/DDBJ databases">
        <authorList>
            <person name="Dougan E. K."/>
            <person name="Rhodes N."/>
            <person name="Thang M."/>
            <person name="Chan C."/>
        </authorList>
    </citation>
    <scope>NUCLEOTIDE SEQUENCE</scope>
</reference>
<evidence type="ECO:0000313" key="3">
    <source>
        <dbReference type="Proteomes" id="UP000604046"/>
    </source>
</evidence>
<comment type="caution">
    <text evidence="2">The sequence shown here is derived from an EMBL/GenBank/DDBJ whole genome shotgun (WGS) entry which is preliminary data.</text>
</comment>
<feature type="region of interest" description="Disordered" evidence="1">
    <location>
        <begin position="65"/>
        <end position="84"/>
    </location>
</feature>
<proteinExistence type="predicted"/>
<sequence>MSVKHTVADPRQLQLANASSEGRGFFDFPAETRSAPPSRSGRPPTALVAGGASSLRPIPETVSLCNEPTSASGPVATRSGKEPWRSPAVTEFARGLETGKVEAMVLHGPRGLALRAAGEVKDHQVATKVVAEIEAKKQEQKAIEQGPSIDLAEHSTYRYNKSRRNAVPRAEDLVLAVPSAPLREAPAFGAVYEYRDACGTAKVVASTASMPERQFALDQRHYEHSLPAKTNPNLVWVGVSGGRRNGYGTP</sequence>
<name>A0A812PY43_9DINO</name>
<dbReference type="Proteomes" id="UP000604046">
    <property type="component" value="Unassembled WGS sequence"/>
</dbReference>
<dbReference type="AlphaFoldDB" id="A0A812PY43"/>
<protein>
    <submittedName>
        <fullName evidence="2">Uncharacterized protein</fullName>
    </submittedName>
</protein>
<feature type="region of interest" description="Disordered" evidence="1">
    <location>
        <begin position="1"/>
        <end position="52"/>
    </location>
</feature>
<evidence type="ECO:0000313" key="2">
    <source>
        <dbReference type="EMBL" id="CAE7362082.1"/>
    </source>
</evidence>
<evidence type="ECO:0000256" key="1">
    <source>
        <dbReference type="SAM" id="MobiDB-lite"/>
    </source>
</evidence>
<keyword evidence="3" id="KW-1185">Reference proteome</keyword>
<feature type="compositionally biased region" description="Low complexity" evidence="1">
    <location>
        <begin position="33"/>
        <end position="44"/>
    </location>
</feature>
<organism evidence="2 3">
    <name type="scientific">Symbiodinium natans</name>
    <dbReference type="NCBI Taxonomy" id="878477"/>
    <lineage>
        <taxon>Eukaryota</taxon>
        <taxon>Sar</taxon>
        <taxon>Alveolata</taxon>
        <taxon>Dinophyceae</taxon>
        <taxon>Suessiales</taxon>
        <taxon>Symbiodiniaceae</taxon>
        <taxon>Symbiodinium</taxon>
    </lineage>
</organism>
<dbReference type="OrthoDB" id="408176at2759"/>
<accession>A0A812PY43</accession>
<dbReference type="EMBL" id="CAJNDS010002180">
    <property type="protein sequence ID" value="CAE7362082.1"/>
    <property type="molecule type" value="Genomic_DNA"/>
</dbReference>